<protein>
    <submittedName>
        <fullName evidence="6">Lrp/AsnC family transcriptional regulator</fullName>
    </submittedName>
</protein>
<dbReference type="GO" id="GO:0005829">
    <property type="term" value="C:cytosol"/>
    <property type="evidence" value="ECO:0007669"/>
    <property type="project" value="TreeGrafter"/>
</dbReference>
<dbReference type="PROSITE" id="PS50956">
    <property type="entry name" value="HTH_ASNC_2"/>
    <property type="match status" value="1"/>
</dbReference>
<dbReference type="GO" id="GO:0043200">
    <property type="term" value="P:response to amino acid"/>
    <property type="evidence" value="ECO:0007669"/>
    <property type="project" value="TreeGrafter"/>
</dbReference>
<evidence type="ECO:0000256" key="4">
    <source>
        <dbReference type="ARBA" id="ARBA00029440"/>
    </source>
</evidence>
<dbReference type="InterPro" id="IPR036390">
    <property type="entry name" value="WH_DNA-bd_sf"/>
</dbReference>
<dbReference type="EMBL" id="DQVR01000052">
    <property type="protein sequence ID" value="HIQ23881.1"/>
    <property type="molecule type" value="Genomic_DNA"/>
</dbReference>
<sequence>MLPSPRIDDVDLKLVRLLAKDSRRSIRDLAKELGLAGSTVHARLRRLVESGIIRRFTILPDYDALGYTVTAIVLLQVEGGKILDAGEYIARDPGVMAVYDITGDYDLAVVAKFRNVNELDKFLKKINRLPYIKRSVTSLVLRPIKEDFASPLAENQ</sequence>
<dbReference type="InterPro" id="IPR019887">
    <property type="entry name" value="Tscrpt_reg_AsnC/Lrp_C"/>
</dbReference>
<dbReference type="Pfam" id="PF13412">
    <property type="entry name" value="HTH_24"/>
    <property type="match status" value="1"/>
</dbReference>
<dbReference type="AlphaFoldDB" id="A0A833A1K2"/>
<organism evidence="6 7">
    <name type="scientific">Pyrodictium delaneyi</name>
    <dbReference type="NCBI Taxonomy" id="1273541"/>
    <lineage>
        <taxon>Archaea</taxon>
        <taxon>Thermoproteota</taxon>
        <taxon>Thermoprotei</taxon>
        <taxon>Desulfurococcales</taxon>
        <taxon>Pyrodictiaceae</taxon>
        <taxon>Pyrodictium</taxon>
    </lineage>
</organism>
<dbReference type="GO" id="GO:0043565">
    <property type="term" value="F:sequence-specific DNA binding"/>
    <property type="evidence" value="ECO:0007669"/>
    <property type="project" value="InterPro"/>
</dbReference>
<evidence type="ECO:0000313" key="6">
    <source>
        <dbReference type="EMBL" id="HIQ23881.1"/>
    </source>
</evidence>
<keyword evidence="1" id="KW-0805">Transcription regulation</keyword>
<name>A0A833A1K2_9CREN</name>
<proteinExistence type="predicted"/>
<accession>A0A833A1K2</accession>
<dbReference type="Gene3D" id="1.10.10.10">
    <property type="entry name" value="Winged helix-like DNA-binding domain superfamily/Winged helix DNA-binding domain"/>
    <property type="match status" value="1"/>
</dbReference>
<dbReference type="Gene3D" id="3.30.70.920">
    <property type="match status" value="1"/>
</dbReference>
<dbReference type="CDD" id="cd00090">
    <property type="entry name" value="HTH_ARSR"/>
    <property type="match status" value="1"/>
</dbReference>
<comment type="caution">
    <text evidence="6">The sequence shown here is derived from an EMBL/GenBank/DDBJ whole genome shotgun (WGS) entry which is preliminary data.</text>
</comment>
<dbReference type="PANTHER" id="PTHR30154">
    <property type="entry name" value="LEUCINE-RESPONSIVE REGULATORY PROTEIN"/>
    <property type="match status" value="1"/>
</dbReference>
<dbReference type="Proteomes" id="UP000600071">
    <property type="component" value="Unassembled WGS sequence"/>
</dbReference>
<dbReference type="SMART" id="SM00344">
    <property type="entry name" value="HTH_ASNC"/>
    <property type="match status" value="1"/>
</dbReference>
<feature type="domain" description="HTH asnC-type" evidence="5">
    <location>
        <begin position="7"/>
        <end position="68"/>
    </location>
</feature>
<dbReference type="SUPFAM" id="SSF54909">
    <property type="entry name" value="Dimeric alpha+beta barrel"/>
    <property type="match status" value="1"/>
</dbReference>
<dbReference type="PANTHER" id="PTHR30154:SF34">
    <property type="entry name" value="TRANSCRIPTIONAL REGULATOR AZLB"/>
    <property type="match status" value="1"/>
</dbReference>
<dbReference type="InterPro" id="IPR019888">
    <property type="entry name" value="Tscrpt_reg_AsnC-like"/>
</dbReference>
<evidence type="ECO:0000256" key="3">
    <source>
        <dbReference type="ARBA" id="ARBA00023163"/>
    </source>
</evidence>
<dbReference type="SUPFAM" id="SSF46785">
    <property type="entry name" value="Winged helix' DNA-binding domain"/>
    <property type="match status" value="1"/>
</dbReference>
<comment type="pathway">
    <text evidence="4">Amino-acid biosynthesis.</text>
</comment>
<dbReference type="Pfam" id="PF01037">
    <property type="entry name" value="AsnC_trans_reg"/>
    <property type="match status" value="1"/>
</dbReference>
<evidence type="ECO:0000256" key="1">
    <source>
        <dbReference type="ARBA" id="ARBA00023015"/>
    </source>
</evidence>
<dbReference type="InterPro" id="IPR011008">
    <property type="entry name" value="Dimeric_a/b-barrel"/>
</dbReference>
<dbReference type="InterPro" id="IPR011991">
    <property type="entry name" value="ArsR-like_HTH"/>
</dbReference>
<evidence type="ECO:0000259" key="5">
    <source>
        <dbReference type="PROSITE" id="PS50956"/>
    </source>
</evidence>
<dbReference type="InterPro" id="IPR000485">
    <property type="entry name" value="AsnC-type_HTH_dom"/>
</dbReference>
<dbReference type="InterPro" id="IPR036388">
    <property type="entry name" value="WH-like_DNA-bd_sf"/>
</dbReference>
<gene>
    <name evidence="6" type="ORF">EYH50_02395</name>
</gene>
<keyword evidence="3" id="KW-0804">Transcription</keyword>
<dbReference type="PRINTS" id="PR00033">
    <property type="entry name" value="HTHASNC"/>
</dbReference>
<keyword evidence="2" id="KW-0238">DNA-binding</keyword>
<evidence type="ECO:0000256" key="2">
    <source>
        <dbReference type="ARBA" id="ARBA00023125"/>
    </source>
</evidence>
<reference evidence="6" key="1">
    <citation type="journal article" date="2020" name="ISME J.">
        <title>Gammaproteobacteria mediating utilization of methyl-, sulfur- and petroleum organic compounds in deep ocean hydrothermal plumes.</title>
        <authorList>
            <person name="Zhou Z."/>
            <person name="Liu Y."/>
            <person name="Pan J."/>
            <person name="Cron B.R."/>
            <person name="Toner B.M."/>
            <person name="Anantharaman K."/>
            <person name="Breier J.A."/>
            <person name="Dick G.J."/>
            <person name="Li M."/>
        </authorList>
    </citation>
    <scope>NUCLEOTIDE SEQUENCE</scope>
    <source>
        <strain evidence="6">SZUA-1523</strain>
    </source>
</reference>
<evidence type="ECO:0000313" key="7">
    <source>
        <dbReference type="Proteomes" id="UP000600071"/>
    </source>
</evidence>